<evidence type="ECO:0000313" key="2">
    <source>
        <dbReference type="EMBL" id="SZX69614.1"/>
    </source>
</evidence>
<evidence type="ECO:0000313" key="3">
    <source>
        <dbReference type="Proteomes" id="UP000256970"/>
    </source>
</evidence>
<dbReference type="GO" id="GO:0005930">
    <property type="term" value="C:axoneme"/>
    <property type="evidence" value="ECO:0007669"/>
    <property type="project" value="UniProtKB-SubCell"/>
</dbReference>
<dbReference type="Proteomes" id="UP000256970">
    <property type="component" value="Unassembled WGS sequence"/>
</dbReference>
<dbReference type="InterPro" id="IPR032675">
    <property type="entry name" value="LRR_dom_sf"/>
</dbReference>
<reference evidence="2 3" key="1">
    <citation type="submission" date="2016-10" db="EMBL/GenBank/DDBJ databases">
        <authorList>
            <person name="Cai Z."/>
        </authorList>
    </citation>
    <scope>NUCLEOTIDE SEQUENCE [LARGE SCALE GENOMIC DNA]</scope>
</reference>
<evidence type="ECO:0000256" key="1">
    <source>
        <dbReference type="ARBA" id="ARBA00004430"/>
    </source>
</evidence>
<keyword evidence="3" id="KW-1185">Reference proteome</keyword>
<proteinExistence type="predicted"/>
<organism evidence="2 3">
    <name type="scientific">Tetradesmus obliquus</name>
    <name type="common">Green alga</name>
    <name type="synonym">Acutodesmus obliquus</name>
    <dbReference type="NCBI Taxonomy" id="3088"/>
    <lineage>
        <taxon>Eukaryota</taxon>
        <taxon>Viridiplantae</taxon>
        <taxon>Chlorophyta</taxon>
        <taxon>core chlorophytes</taxon>
        <taxon>Chlorophyceae</taxon>
        <taxon>CS clade</taxon>
        <taxon>Sphaeropleales</taxon>
        <taxon>Scenedesmaceae</taxon>
        <taxon>Tetradesmus</taxon>
    </lineage>
</organism>
<dbReference type="AlphaFoldDB" id="A0A383VXX4"/>
<comment type="subcellular location">
    <subcellularLocation>
        <location evidence="1">Cytoplasm</location>
        <location evidence="1">Cytoskeleton</location>
        <location evidence="1">Cilium axoneme</location>
    </subcellularLocation>
</comment>
<protein>
    <submittedName>
        <fullName evidence="2">Uncharacterized protein</fullName>
    </submittedName>
</protein>
<dbReference type="Gene3D" id="3.80.10.10">
    <property type="entry name" value="Ribonuclease Inhibitor"/>
    <property type="match status" value="1"/>
</dbReference>
<dbReference type="SUPFAM" id="SSF52047">
    <property type="entry name" value="RNI-like"/>
    <property type="match status" value="1"/>
</dbReference>
<accession>A0A383VXX4</accession>
<gene>
    <name evidence="2" type="ORF">BQ4739_LOCUS9908</name>
</gene>
<name>A0A383VXX4_TETOB</name>
<sequence length="155" mass="16431">MHEGSSRFRVRRCEVNDILEGVAAATSLTKLELEAVCVAECHEDDLHDEAPCDWVAVAACRRLSALTGLKDLCILEDTILPPCDALALTSLTSLTRLVLSNMRGGVGDVAAAVLAHQLTQLQHLDLRRCDLGKGGWDSAGIEQLGAADRAAAGGQ</sequence>
<dbReference type="EMBL" id="FNXT01000942">
    <property type="protein sequence ID" value="SZX69614.1"/>
    <property type="molecule type" value="Genomic_DNA"/>
</dbReference>